<feature type="compositionally biased region" description="Polar residues" evidence="1">
    <location>
        <begin position="1"/>
        <end position="25"/>
    </location>
</feature>
<evidence type="ECO:0000256" key="1">
    <source>
        <dbReference type="SAM" id="MobiDB-lite"/>
    </source>
</evidence>
<organism evidence="2 3">
    <name type="scientific">Trichoderma ghanense</name>
    <dbReference type="NCBI Taxonomy" id="65468"/>
    <lineage>
        <taxon>Eukaryota</taxon>
        <taxon>Fungi</taxon>
        <taxon>Dikarya</taxon>
        <taxon>Ascomycota</taxon>
        <taxon>Pezizomycotina</taxon>
        <taxon>Sordariomycetes</taxon>
        <taxon>Hypocreomycetidae</taxon>
        <taxon>Hypocreales</taxon>
        <taxon>Hypocreaceae</taxon>
        <taxon>Trichoderma</taxon>
    </lineage>
</organism>
<proteinExistence type="predicted"/>
<dbReference type="RefSeq" id="XP_073563919.1">
    <property type="nucleotide sequence ID" value="XM_073698223.1"/>
</dbReference>
<keyword evidence="3" id="KW-1185">Reference proteome</keyword>
<protein>
    <submittedName>
        <fullName evidence="2">Uncharacterized protein</fullName>
    </submittedName>
</protein>
<evidence type="ECO:0000313" key="2">
    <source>
        <dbReference type="EMBL" id="TFB07718.1"/>
    </source>
</evidence>
<dbReference type="GeneID" id="300572673"/>
<accession>A0ABY2HHB3</accession>
<dbReference type="EMBL" id="PPTA01000001">
    <property type="protein sequence ID" value="TFB07718.1"/>
    <property type="molecule type" value="Genomic_DNA"/>
</dbReference>
<gene>
    <name evidence="2" type="ORF">CCMA1212_000766</name>
</gene>
<sequence length="95" mass="10295">MTKQSKTESTTHSAHPIPMSQTASSDEYKTGTHLLTKFLFSDRVSSPVLFPLRQSPSAAQQTAAWATSTCGFSPVTPSLAAMPPDSPVERRLEFP</sequence>
<feature type="region of interest" description="Disordered" evidence="1">
    <location>
        <begin position="1"/>
        <end position="26"/>
    </location>
</feature>
<comment type="caution">
    <text evidence="2">The sequence shown here is derived from an EMBL/GenBank/DDBJ whole genome shotgun (WGS) entry which is preliminary data.</text>
</comment>
<dbReference type="Proteomes" id="UP001642720">
    <property type="component" value="Unassembled WGS sequence"/>
</dbReference>
<evidence type="ECO:0000313" key="3">
    <source>
        <dbReference type="Proteomes" id="UP001642720"/>
    </source>
</evidence>
<name>A0ABY2HHB3_9HYPO</name>
<feature type="region of interest" description="Disordered" evidence="1">
    <location>
        <begin position="76"/>
        <end position="95"/>
    </location>
</feature>
<reference evidence="2 3" key="1">
    <citation type="submission" date="2018-01" db="EMBL/GenBank/DDBJ databases">
        <title>Genome characterization of the sugarcane-associated fungus Trichoderma ghanense CCMA-1212 and their application in lignocelulose bioconversion.</title>
        <authorList>
            <person name="Steindorff A.S."/>
            <person name="Mendes T.D."/>
            <person name="Vilela E.S.D."/>
            <person name="Rodrigues D.S."/>
            <person name="Formighieri E.F."/>
            <person name="Melo I.S."/>
            <person name="Favaro L.C.L."/>
        </authorList>
    </citation>
    <scope>NUCLEOTIDE SEQUENCE [LARGE SCALE GENOMIC DNA]</scope>
    <source>
        <strain evidence="2 3">CCMA-1212</strain>
    </source>
</reference>